<proteinExistence type="predicted"/>
<dbReference type="HOGENOM" id="CLU_2417135_0_0_1"/>
<dbReference type="Gramene" id="OGLUM06G29050.1">
    <property type="protein sequence ID" value="OGLUM06G29050.1"/>
    <property type="gene ID" value="OGLUM06G29050"/>
</dbReference>
<dbReference type="AlphaFoldDB" id="A0A0E0AEF7"/>
<reference evidence="2" key="2">
    <citation type="submission" date="2018-05" db="EMBL/GenBank/DDBJ databases">
        <title>OgluRS3 (Oryza glumaepatula Reference Sequence Version 3).</title>
        <authorList>
            <person name="Zhang J."/>
            <person name="Kudrna D."/>
            <person name="Lee S."/>
            <person name="Talag J."/>
            <person name="Welchert J."/>
            <person name="Wing R.A."/>
        </authorList>
    </citation>
    <scope>NUCLEOTIDE SEQUENCE [LARGE SCALE GENOMIC DNA]</scope>
</reference>
<evidence type="ECO:0000256" key="1">
    <source>
        <dbReference type="SAM" id="MobiDB-lite"/>
    </source>
</evidence>
<sequence>MAGGAALSGMAGGDGKKGARAAGNGGGHLCSAGYGRAVGGCGRAPAELLRRTTTRAGLEGILALNLMTAEACMVGAEAAAESRNNLARIKAR</sequence>
<evidence type="ECO:0000313" key="2">
    <source>
        <dbReference type="EnsemblPlants" id="OGLUM06G29050.1"/>
    </source>
</evidence>
<reference evidence="2" key="1">
    <citation type="submission" date="2015-04" db="UniProtKB">
        <authorList>
            <consortium name="EnsemblPlants"/>
        </authorList>
    </citation>
    <scope>IDENTIFICATION</scope>
</reference>
<protein>
    <submittedName>
        <fullName evidence="2">Uncharacterized protein</fullName>
    </submittedName>
</protein>
<name>A0A0E0AEF7_9ORYZ</name>
<dbReference type="Proteomes" id="UP000026961">
    <property type="component" value="Chromosome 6"/>
</dbReference>
<dbReference type="EnsemblPlants" id="OGLUM06G29050.1">
    <property type="protein sequence ID" value="OGLUM06G29050.1"/>
    <property type="gene ID" value="OGLUM06G29050"/>
</dbReference>
<accession>A0A0E0AEF7</accession>
<organism evidence="2">
    <name type="scientific">Oryza glumipatula</name>
    <dbReference type="NCBI Taxonomy" id="40148"/>
    <lineage>
        <taxon>Eukaryota</taxon>
        <taxon>Viridiplantae</taxon>
        <taxon>Streptophyta</taxon>
        <taxon>Embryophyta</taxon>
        <taxon>Tracheophyta</taxon>
        <taxon>Spermatophyta</taxon>
        <taxon>Magnoliopsida</taxon>
        <taxon>Liliopsida</taxon>
        <taxon>Poales</taxon>
        <taxon>Poaceae</taxon>
        <taxon>BOP clade</taxon>
        <taxon>Oryzoideae</taxon>
        <taxon>Oryzeae</taxon>
        <taxon>Oryzinae</taxon>
        <taxon>Oryza</taxon>
    </lineage>
</organism>
<feature type="region of interest" description="Disordered" evidence="1">
    <location>
        <begin position="1"/>
        <end position="22"/>
    </location>
</feature>
<evidence type="ECO:0000313" key="3">
    <source>
        <dbReference type="Proteomes" id="UP000026961"/>
    </source>
</evidence>
<keyword evidence="3" id="KW-1185">Reference proteome</keyword>